<evidence type="ECO:0000256" key="2">
    <source>
        <dbReference type="ARBA" id="ARBA00023125"/>
    </source>
</evidence>
<dbReference type="AlphaFoldDB" id="A0A852UWF5"/>
<evidence type="ECO:0000256" key="1">
    <source>
        <dbReference type="ARBA" id="ARBA00023015"/>
    </source>
</evidence>
<evidence type="ECO:0000313" key="7">
    <source>
        <dbReference type="EMBL" id="NYF39553.1"/>
    </source>
</evidence>
<keyword evidence="2 4" id="KW-0238">DNA-binding</keyword>
<dbReference type="PROSITE" id="PS50977">
    <property type="entry name" value="HTH_TETR_2"/>
    <property type="match status" value="1"/>
</dbReference>
<dbReference type="Proteomes" id="UP000576393">
    <property type="component" value="Unassembled WGS sequence"/>
</dbReference>
<reference evidence="7 8" key="1">
    <citation type="submission" date="2020-07" db="EMBL/GenBank/DDBJ databases">
        <title>Sequencing the genomes of 1000 actinobacteria strains.</title>
        <authorList>
            <person name="Klenk H.-P."/>
        </authorList>
    </citation>
    <scope>NUCLEOTIDE SEQUENCE [LARGE SCALE GENOMIC DNA]</scope>
    <source>
        <strain evidence="7 8">DSM 45763</strain>
    </source>
</reference>
<evidence type="ECO:0000256" key="5">
    <source>
        <dbReference type="SAM" id="MobiDB-lite"/>
    </source>
</evidence>
<dbReference type="RefSeq" id="WP_179819191.1">
    <property type="nucleotide sequence ID" value="NZ_JACCCO010000001.1"/>
</dbReference>
<dbReference type="GO" id="GO:0003700">
    <property type="term" value="F:DNA-binding transcription factor activity"/>
    <property type="evidence" value="ECO:0007669"/>
    <property type="project" value="TreeGrafter"/>
</dbReference>
<dbReference type="GO" id="GO:0000976">
    <property type="term" value="F:transcription cis-regulatory region binding"/>
    <property type="evidence" value="ECO:0007669"/>
    <property type="project" value="TreeGrafter"/>
</dbReference>
<organism evidence="7 8">
    <name type="scientific">Streptosporangium sandarakinum</name>
    <dbReference type="NCBI Taxonomy" id="1260955"/>
    <lineage>
        <taxon>Bacteria</taxon>
        <taxon>Bacillati</taxon>
        <taxon>Actinomycetota</taxon>
        <taxon>Actinomycetes</taxon>
        <taxon>Streptosporangiales</taxon>
        <taxon>Streptosporangiaceae</taxon>
        <taxon>Streptosporangium</taxon>
    </lineage>
</organism>
<dbReference type="Gene3D" id="1.10.10.60">
    <property type="entry name" value="Homeodomain-like"/>
    <property type="match status" value="1"/>
</dbReference>
<dbReference type="SUPFAM" id="SSF46689">
    <property type="entry name" value="Homeodomain-like"/>
    <property type="match status" value="1"/>
</dbReference>
<evidence type="ECO:0000256" key="4">
    <source>
        <dbReference type="PROSITE-ProRule" id="PRU00335"/>
    </source>
</evidence>
<dbReference type="InterPro" id="IPR001647">
    <property type="entry name" value="HTH_TetR"/>
</dbReference>
<feature type="compositionally biased region" description="Gly residues" evidence="5">
    <location>
        <begin position="213"/>
        <end position="237"/>
    </location>
</feature>
<accession>A0A852UWF5</accession>
<sequence>MSRPGLRERKKQKTRLALIDAALDLFAEQGYDATTVDQIAAAVDVSPRTFFRYFATKEDVALSLDADGHEILLAELAARPAEEPPFTALGRAMNSMITILEQGDTADRSRFLKARELIEATPALFAGGVRMMMQNERLLVAEIARREGMSPDDLLPHFVVSLFTSAIRVGLEACGSGEINDLSDLTRHVERVLELAERSLRPGWDRPAPGDGTASGAGPGSGSGEGTAGDGGAGRTG</sequence>
<dbReference type="PRINTS" id="PR00455">
    <property type="entry name" value="HTHTETR"/>
</dbReference>
<dbReference type="InterPro" id="IPR009057">
    <property type="entry name" value="Homeodomain-like_sf"/>
</dbReference>
<dbReference type="PANTHER" id="PTHR30055:SF234">
    <property type="entry name" value="HTH-TYPE TRANSCRIPTIONAL REGULATOR BETI"/>
    <property type="match status" value="1"/>
</dbReference>
<dbReference type="PANTHER" id="PTHR30055">
    <property type="entry name" value="HTH-TYPE TRANSCRIPTIONAL REGULATOR RUTR"/>
    <property type="match status" value="1"/>
</dbReference>
<dbReference type="Gene3D" id="1.10.357.10">
    <property type="entry name" value="Tetracycline Repressor, domain 2"/>
    <property type="match status" value="1"/>
</dbReference>
<feature type="region of interest" description="Disordered" evidence="5">
    <location>
        <begin position="200"/>
        <end position="237"/>
    </location>
</feature>
<evidence type="ECO:0000313" key="8">
    <source>
        <dbReference type="Proteomes" id="UP000576393"/>
    </source>
</evidence>
<evidence type="ECO:0000259" key="6">
    <source>
        <dbReference type="PROSITE" id="PS50977"/>
    </source>
</evidence>
<dbReference type="InterPro" id="IPR023772">
    <property type="entry name" value="DNA-bd_HTH_TetR-type_CS"/>
</dbReference>
<dbReference type="Pfam" id="PF00440">
    <property type="entry name" value="TetR_N"/>
    <property type="match status" value="1"/>
</dbReference>
<name>A0A852UWF5_9ACTN</name>
<feature type="domain" description="HTH tetR-type" evidence="6">
    <location>
        <begin position="12"/>
        <end position="72"/>
    </location>
</feature>
<dbReference type="EMBL" id="JACCCO010000001">
    <property type="protein sequence ID" value="NYF39553.1"/>
    <property type="molecule type" value="Genomic_DNA"/>
</dbReference>
<proteinExistence type="predicted"/>
<keyword evidence="3" id="KW-0804">Transcription</keyword>
<dbReference type="InterPro" id="IPR050109">
    <property type="entry name" value="HTH-type_TetR-like_transc_reg"/>
</dbReference>
<keyword evidence="1" id="KW-0805">Transcription regulation</keyword>
<keyword evidence="8" id="KW-1185">Reference proteome</keyword>
<comment type="caution">
    <text evidence="7">The sequence shown here is derived from an EMBL/GenBank/DDBJ whole genome shotgun (WGS) entry which is preliminary data.</text>
</comment>
<dbReference type="Pfam" id="PF17754">
    <property type="entry name" value="TetR_C_14"/>
    <property type="match status" value="1"/>
</dbReference>
<gene>
    <name evidence="7" type="ORF">HDA43_001712</name>
</gene>
<dbReference type="PROSITE" id="PS01081">
    <property type="entry name" value="HTH_TETR_1"/>
    <property type="match status" value="1"/>
</dbReference>
<protein>
    <submittedName>
        <fullName evidence="7">AcrR family transcriptional regulator</fullName>
    </submittedName>
</protein>
<feature type="DNA-binding region" description="H-T-H motif" evidence="4">
    <location>
        <begin position="35"/>
        <end position="54"/>
    </location>
</feature>
<evidence type="ECO:0000256" key="3">
    <source>
        <dbReference type="ARBA" id="ARBA00023163"/>
    </source>
</evidence>
<dbReference type="InterPro" id="IPR041347">
    <property type="entry name" value="MftR_C"/>
</dbReference>